<dbReference type="OrthoDB" id="4927057at2759"/>
<evidence type="ECO:0000313" key="2">
    <source>
        <dbReference type="EMBL" id="POR37793.1"/>
    </source>
</evidence>
<dbReference type="EMBL" id="PKSG01000202">
    <property type="protein sequence ID" value="POR37793.1"/>
    <property type="molecule type" value="Genomic_DNA"/>
</dbReference>
<feature type="region of interest" description="Disordered" evidence="1">
    <location>
        <begin position="120"/>
        <end position="235"/>
    </location>
</feature>
<reference evidence="2 3" key="1">
    <citation type="submission" date="2018-01" db="EMBL/GenBank/DDBJ databases">
        <title>Harnessing the power of phylogenomics to disentangle the directionality and signatures of interkingdom host jumping in the parasitic fungal genus Tolypocladium.</title>
        <authorList>
            <person name="Quandt C.A."/>
            <person name="Patterson W."/>
            <person name="Spatafora J.W."/>
        </authorList>
    </citation>
    <scope>NUCLEOTIDE SEQUENCE [LARGE SCALE GENOMIC DNA]</scope>
    <source>
        <strain evidence="2 3">NRBC 100945</strain>
    </source>
</reference>
<evidence type="ECO:0000313" key="3">
    <source>
        <dbReference type="Proteomes" id="UP000237481"/>
    </source>
</evidence>
<protein>
    <submittedName>
        <fullName evidence="2">Uncharacterized protein</fullName>
    </submittedName>
</protein>
<gene>
    <name evidence="2" type="ORF">TPAR_02014</name>
</gene>
<proteinExistence type="predicted"/>
<name>A0A2S4L5S0_9HYPO</name>
<dbReference type="Proteomes" id="UP000237481">
    <property type="component" value="Unassembled WGS sequence"/>
</dbReference>
<organism evidence="2 3">
    <name type="scientific">Tolypocladium paradoxum</name>
    <dbReference type="NCBI Taxonomy" id="94208"/>
    <lineage>
        <taxon>Eukaryota</taxon>
        <taxon>Fungi</taxon>
        <taxon>Dikarya</taxon>
        <taxon>Ascomycota</taxon>
        <taxon>Pezizomycotina</taxon>
        <taxon>Sordariomycetes</taxon>
        <taxon>Hypocreomycetidae</taxon>
        <taxon>Hypocreales</taxon>
        <taxon>Ophiocordycipitaceae</taxon>
        <taxon>Tolypocladium</taxon>
    </lineage>
</organism>
<sequence>MENNHFNHMLFSDEDFERLANMEYGQTAPNMNFGHAAAAAAAAAATADMPMLFWDDQVAAANTPAIFTDENFQQLMAMDNLVDMAMSALENDGLLPTLPNLQPTPTLPLTDEDFERYFNTGGAGGVALPSTEHVDPVPASVPVPATPVATTTQLEASATRAKKGLGVKSQVPKAVDDKLAANGPNPGEPRRKISGNEAERRRVSADNKGASKKPTKTTAAVSSEPRRGRRRSKFATFTLTGQTVERVFDGQAITSYHCSDGIIRILADEALEEAKARTAAKEAGGAAEQQPVASPKKKRKAASAGVEKGSAKRPKAAHSADAGG</sequence>
<evidence type="ECO:0000256" key="1">
    <source>
        <dbReference type="SAM" id="MobiDB-lite"/>
    </source>
</evidence>
<comment type="caution">
    <text evidence="2">The sequence shown here is derived from an EMBL/GenBank/DDBJ whole genome shotgun (WGS) entry which is preliminary data.</text>
</comment>
<feature type="region of interest" description="Disordered" evidence="1">
    <location>
        <begin position="274"/>
        <end position="324"/>
    </location>
</feature>
<dbReference type="AlphaFoldDB" id="A0A2S4L5S0"/>
<accession>A0A2S4L5S0</accession>
<keyword evidence="3" id="KW-1185">Reference proteome</keyword>